<sequence length="128" mass="15346">MYIYDIDDLLVEMAKKDIRHFSPYFLCQYIKDCNIEQITDYLLSLVNKNLIVYYEVQCPNEHSDYVVKDPHDIVMEPRECQVCGEDYIPDPSNIWVAFDFMPSFVEHVKKNKSRTYTTLKPRQMIHVR</sequence>
<evidence type="ECO:0000313" key="1">
    <source>
        <dbReference type="EMBL" id="MPM68614.1"/>
    </source>
</evidence>
<protein>
    <submittedName>
        <fullName evidence="1">Uncharacterized protein</fullName>
    </submittedName>
</protein>
<dbReference type="AlphaFoldDB" id="A0A645C3S9"/>
<reference evidence="1" key="1">
    <citation type="submission" date="2019-08" db="EMBL/GenBank/DDBJ databases">
        <authorList>
            <person name="Kucharzyk K."/>
            <person name="Murdoch R.W."/>
            <person name="Higgins S."/>
            <person name="Loffler F."/>
        </authorList>
    </citation>
    <scope>NUCLEOTIDE SEQUENCE</scope>
</reference>
<dbReference type="EMBL" id="VSSQ01022352">
    <property type="protein sequence ID" value="MPM68614.1"/>
    <property type="molecule type" value="Genomic_DNA"/>
</dbReference>
<proteinExistence type="predicted"/>
<accession>A0A645C3S9</accession>
<comment type="caution">
    <text evidence="1">The sequence shown here is derived from an EMBL/GenBank/DDBJ whole genome shotgun (WGS) entry which is preliminary data.</text>
</comment>
<gene>
    <name evidence="1" type="ORF">SDC9_115548</name>
</gene>
<organism evidence="1">
    <name type="scientific">bioreactor metagenome</name>
    <dbReference type="NCBI Taxonomy" id="1076179"/>
    <lineage>
        <taxon>unclassified sequences</taxon>
        <taxon>metagenomes</taxon>
        <taxon>ecological metagenomes</taxon>
    </lineage>
</organism>
<name>A0A645C3S9_9ZZZZ</name>